<keyword evidence="2" id="KW-1185">Reference proteome</keyword>
<name>A0A392S3D7_9FABA</name>
<feature type="non-terminal residue" evidence="1">
    <location>
        <position position="114"/>
    </location>
</feature>
<accession>A0A392S3D7</accession>
<sequence length="114" mass="12923">EADFDVICNVVSILPVEYDVLSEVTDGEDDFDEPEMAYYKPVCYYVMNNGCVEEQQAMFEKPDEGMKNLLKPLCIRAKYNNVGINKVLIDGGAIVNLMPHSLLRKIGKYDTDLH</sequence>
<dbReference type="AlphaFoldDB" id="A0A392S3D7"/>
<reference evidence="1 2" key="1">
    <citation type="journal article" date="2018" name="Front. Plant Sci.">
        <title>Red Clover (Trifolium pratense) and Zigzag Clover (T. medium) - A Picture of Genomic Similarities and Differences.</title>
        <authorList>
            <person name="Dluhosova J."/>
            <person name="Istvanek J."/>
            <person name="Nedelnik J."/>
            <person name="Repkova J."/>
        </authorList>
    </citation>
    <scope>NUCLEOTIDE SEQUENCE [LARGE SCALE GENOMIC DNA]</scope>
    <source>
        <strain evidence="2">cv. 10/8</strain>
        <tissue evidence="1">Leaf</tissue>
    </source>
</reference>
<proteinExistence type="predicted"/>
<organism evidence="1 2">
    <name type="scientific">Trifolium medium</name>
    <dbReference type="NCBI Taxonomy" id="97028"/>
    <lineage>
        <taxon>Eukaryota</taxon>
        <taxon>Viridiplantae</taxon>
        <taxon>Streptophyta</taxon>
        <taxon>Embryophyta</taxon>
        <taxon>Tracheophyta</taxon>
        <taxon>Spermatophyta</taxon>
        <taxon>Magnoliopsida</taxon>
        <taxon>eudicotyledons</taxon>
        <taxon>Gunneridae</taxon>
        <taxon>Pentapetalae</taxon>
        <taxon>rosids</taxon>
        <taxon>fabids</taxon>
        <taxon>Fabales</taxon>
        <taxon>Fabaceae</taxon>
        <taxon>Papilionoideae</taxon>
        <taxon>50 kb inversion clade</taxon>
        <taxon>NPAAA clade</taxon>
        <taxon>Hologalegina</taxon>
        <taxon>IRL clade</taxon>
        <taxon>Trifolieae</taxon>
        <taxon>Trifolium</taxon>
    </lineage>
</organism>
<comment type="caution">
    <text evidence="1">The sequence shown here is derived from an EMBL/GenBank/DDBJ whole genome shotgun (WGS) entry which is preliminary data.</text>
</comment>
<evidence type="ECO:0000313" key="1">
    <source>
        <dbReference type="EMBL" id="MCI42405.1"/>
    </source>
</evidence>
<feature type="non-terminal residue" evidence="1">
    <location>
        <position position="1"/>
    </location>
</feature>
<dbReference type="EMBL" id="LXQA010304072">
    <property type="protein sequence ID" value="MCI42405.1"/>
    <property type="molecule type" value="Genomic_DNA"/>
</dbReference>
<dbReference type="Proteomes" id="UP000265520">
    <property type="component" value="Unassembled WGS sequence"/>
</dbReference>
<evidence type="ECO:0000313" key="2">
    <source>
        <dbReference type="Proteomes" id="UP000265520"/>
    </source>
</evidence>
<protein>
    <submittedName>
        <fullName evidence="1">Uncharacterized protein</fullName>
    </submittedName>
</protein>